<dbReference type="GO" id="GO:0006513">
    <property type="term" value="P:protein monoubiquitination"/>
    <property type="evidence" value="ECO:0007669"/>
    <property type="project" value="TreeGrafter"/>
</dbReference>
<dbReference type="GO" id="GO:0005829">
    <property type="term" value="C:cytosol"/>
    <property type="evidence" value="ECO:0007669"/>
    <property type="project" value="TreeGrafter"/>
</dbReference>
<name>A0A835DJF6_TETSI</name>
<dbReference type="GO" id="GO:0061630">
    <property type="term" value="F:ubiquitin protein ligase activity"/>
    <property type="evidence" value="ECO:0007669"/>
    <property type="project" value="TreeGrafter"/>
</dbReference>
<reference evidence="1 2" key="1">
    <citation type="submission" date="2020-04" db="EMBL/GenBank/DDBJ databases">
        <title>Plant Genome Project.</title>
        <authorList>
            <person name="Zhang R.-G."/>
        </authorList>
    </citation>
    <scope>NUCLEOTIDE SEQUENCE [LARGE SCALE GENOMIC DNA]</scope>
    <source>
        <strain evidence="1">YNK0</strain>
        <tissue evidence="1">Leaf</tissue>
    </source>
</reference>
<evidence type="ECO:0000313" key="2">
    <source>
        <dbReference type="Proteomes" id="UP000655225"/>
    </source>
</evidence>
<dbReference type="GO" id="GO:0031624">
    <property type="term" value="F:ubiquitin conjugating enzyme binding"/>
    <property type="evidence" value="ECO:0007669"/>
    <property type="project" value="TreeGrafter"/>
</dbReference>
<dbReference type="PANTHER" id="PTHR31531">
    <property type="entry name" value="E3 UBIQUITIN-PROTEIN LIGASE E3D FAMILY MEMBER"/>
    <property type="match status" value="1"/>
</dbReference>
<dbReference type="GO" id="GO:0051865">
    <property type="term" value="P:protein autoubiquitination"/>
    <property type="evidence" value="ECO:0007669"/>
    <property type="project" value="TreeGrafter"/>
</dbReference>
<dbReference type="GO" id="GO:0005634">
    <property type="term" value="C:nucleus"/>
    <property type="evidence" value="ECO:0007669"/>
    <property type="project" value="TreeGrafter"/>
</dbReference>
<dbReference type="PANTHER" id="PTHR31531:SF2">
    <property type="entry name" value="E3 UBIQUITIN-PROTEIN LIGASE E3D"/>
    <property type="match status" value="1"/>
</dbReference>
<dbReference type="Proteomes" id="UP000655225">
    <property type="component" value="Unassembled WGS sequence"/>
</dbReference>
<dbReference type="AlphaFoldDB" id="A0A835DJF6"/>
<dbReference type="Pfam" id="PF09814">
    <property type="entry name" value="HECT_2"/>
    <property type="match status" value="2"/>
</dbReference>
<organism evidence="1 2">
    <name type="scientific">Tetracentron sinense</name>
    <name type="common">Spur-leaf</name>
    <dbReference type="NCBI Taxonomy" id="13715"/>
    <lineage>
        <taxon>Eukaryota</taxon>
        <taxon>Viridiplantae</taxon>
        <taxon>Streptophyta</taxon>
        <taxon>Embryophyta</taxon>
        <taxon>Tracheophyta</taxon>
        <taxon>Spermatophyta</taxon>
        <taxon>Magnoliopsida</taxon>
        <taxon>Trochodendrales</taxon>
        <taxon>Trochodendraceae</taxon>
        <taxon>Tetracentron</taxon>
    </lineage>
</organism>
<dbReference type="GO" id="GO:0030332">
    <property type="term" value="F:cyclin binding"/>
    <property type="evidence" value="ECO:0007669"/>
    <property type="project" value="TreeGrafter"/>
</dbReference>
<evidence type="ECO:0000313" key="1">
    <source>
        <dbReference type="EMBL" id="KAF8406473.1"/>
    </source>
</evidence>
<proteinExistence type="predicted"/>
<dbReference type="OrthoDB" id="781818at2759"/>
<dbReference type="EMBL" id="JABCRI010000005">
    <property type="protein sequence ID" value="KAF8406473.1"/>
    <property type="molecule type" value="Genomic_DNA"/>
</dbReference>
<dbReference type="GO" id="GO:0043161">
    <property type="term" value="P:proteasome-mediated ubiquitin-dependent protein catabolic process"/>
    <property type="evidence" value="ECO:0007669"/>
    <property type="project" value="TreeGrafter"/>
</dbReference>
<dbReference type="InterPro" id="IPR019193">
    <property type="entry name" value="UBQ-conj_enz_E2-bd_prot"/>
</dbReference>
<evidence type="ECO:0008006" key="3">
    <source>
        <dbReference type="Google" id="ProtNLM"/>
    </source>
</evidence>
<accession>A0A835DJF6</accession>
<comment type="caution">
    <text evidence="1">The sequence shown here is derived from an EMBL/GenBank/DDBJ whole genome shotgun (WGS) entry which is preliminary data.</text>
</comment>
<sequence length="636" mass="71144">MSSMAPENLCKWRFTWETVVHIPTLRLFLFNPNIKPANKCRNLNASLISEESSLLVGWIEDSVQPHDAPVDFSLRVPVPRVLVDHGSPVDFRLMEDHIEVKLVLLLPVDHPILSNFDSEFDLSENMCSDRFTPLSMDTVEPFEILDCDIFCSVNVSWPSIMVKFRNLSHVATWFPRMKNLDLKSLSSREGVQFYCKSCSTKLTKRPLRSFVEMPSVNWREAADNWFGACCCSFGGISEKLVTKYANSYICAEGTCLLDATSVIVCKDDLVGCIFPDCDVISKLDSEPDLVGEDDLTEVMPDSGSNDTRAICCQNQSGRMFDIYENLSCMPQKKEIFAANLDCEVPKKEIEVDPLFCTSPAVSGFSGDVAPAYGLSAKDHSHCYDDMGSYVLNHDYEGCSHGVFETSSKDQESTKCIDLLTNQKSLLNGSLGNAFMVRTSNLSKDVKWIEFMCAQCSSPLGAYPCISDGYAPLDGGVRLFKCYISTDLPVGGSGDIFRKHTLQKMFTNKLLESANDELSFRTVVRDLRTRSPMLQIVLLNPHAWCCTGYCFGTEATTGPVSKINLHPIAKMLFSDCSNSTEANLRMIEEWVTKNQADEVYMLTHQIKELIESMKSSQDILPISYSFLQGLPLSSLER</sequence>
<dbReference type="GO" id="GO:0000209">
    <property type="term" value="P:protein polyubiquitination"/>
    <property type="evidence" value="ECO:0007669"/>
    <property type="project" value="TreeGrafter"/>
</dbReference>
<dbReference type="OMA" id="FGNCCCS"/>
<keyword evidence="2" id="KW-1185">Reference proteome</keyword>
<protein>
    <recommendedName>
        <fullName evidence="3">Ubiquitin-conjugating enzyme E2C-binding protein</fullName>
    </recommendedName>
</protein>
<gene>
    <name evidence="1" type="ORF">HHK36_008561</name>
</gene>
<dbReference type="GO" id="GO:0000151">
    <property type="term" value="C:ubiquitin ligase complex"/>
    <property type="evidence" value="ECO:0007669"/>
    <property type="project" value="TreeGrafter"/>
</dbReference>